<feature type="domain" description="NmrA-like" evidence="4">
    <location>
        <begin position="4"/>
        <end position="262"/>
    </location>
</feature>
<accession>A0A9P7YXS0</accession>
<dbReference type="Gene3D" id="3.40.50.720">
    <property type="entry name" value="NAD(P)-binding Rossmann-like Domain"/>
    <property type="match status" value="1"/>
</dbReference>
<evidence type="ECO:0000256" key="1">
    <source>
        <dbReference type="ARBA" id="ARBA00005725"/>
    </source>
</evidence>
<dbReference type="PANTHER" id="PTHR47706">
    <property type="entry name" value="NMRA-LIKE FAMILY PROTEIN"/>
    <property type="match status" value="1"/>
</dbReference>
<evidence type="ECO:0000256" key="2">
    <source>
        <dbReference type="ARBA" id="ARBA00022857"/>
    </source>
</evidence>
<dbReference type="SUPFAM" id="SSF51735">
    <property type="entry name" value="NAD(P)-binding Rossmann-fold domains"/>
    <property type="match status" value="1"/>
</dbReference>
<keyword evidence="2" id="KW-0521">NADP</keyword>
<evidence type="ECO:0000259" key="4">
    <source>
        <dbReference type="Pfam" id="PF05368"/>
    </source>
</evidence>
<dbReference type="InterPro" id="IPR051609">
    <property type="entry name" value="NmrA/Isoflavone_reductase-like"/>
</dbReference>
<dbReference type="AlphaFoldDB" id="A0A9P7YXS0"/>
<evidence type="ECO:0000256" key="3">
    <source>
        <dbReference type="ARBA" id="ARBA00023002"/>
    </source>
</evidence>
<name>A0A9P7YXS0_9HELO</name>
<evidence type="ECO:0000313" key="6">
    <source>
        <dbReference type="Proteomes" id="UP000887226"/>
    </source>
</evidence>
<evidence type="ECO:0000313" key="5">
    <source>
        <dbReference type="EMBL" id="KAG9241337.1"/>
    </source>
</evidence>
<keyword evidence="6" id="KW-1185">Reference proteome</keyword>
<reference evidence="5" key="1">
    <citation type="journal article" date="2021" name="IMA Fungus">
        <title>Genomic characterization of three marine fungi, including Emericellopsis atlantica sp. nov. with signatures of a generalist lifestyle and marine biomass degradation.</title>
        <authorList>
            <person name="Hagestad O.C."/>
            <person name="Hou L."/>
            <person name="Andersen J.H."/>
            <person name="Hansen E.H."/>
            <person name="Altermark B."/>
            <person name="Li C."/>
            <person name="Kuhnert E."/>
            <person name="Cox R.J."/>
            <person name="Crous P.W."/>
            <person name="Spatafora J.W."/>
            <person name="Lail K."/>
            <person name="Amirebrahimi M."/>
            <person name="Lipzen A."/>
            <person name="Pangilinan J."/>
            <person name="Andreopoulos W."/>
            <person name="Hayes R.D."/>
            <person name="Ng V."/>
            <person name="Grigoriev I.V."/>
            <person name="Jackson S.A."/>
            <person name="Sutton T.D.S."/>
            <person name="Dobson A.D.W."/>
            <person name="Rama T."/>
        </authorList>
    </citation>
    <scope>NUCLEOTIDE SEQUENCE</scope>
    <source>
        <strain evidence="5">TRa3180A</strain>
    </source>
</reference>
<dbReference type="PANTHER" id="PTHR47706:SF4">
    <property type="entry name" value="NMRA-LIKE DOMAIN-CONTAINING PROTEIN"/>
    <property type="match status" value="1"/>
</dbReference>
<organism evidence="5 6">
    <name type="scientific">Calycina marina</name>
    <dbReference type="NCBI Taxonomy" id="1763456"/>
    <lineage>
        <taxon>Eukaryota</taxon>
        <taxon>Fungi</taxon>
        <taxon>Dikarya</taxon>
        <taxon>Ascomycota</taxon>
        <taxon>Pezizomycotina</taxon>
        <taxon>Leotiomycetes</taxon>
        <taxon>Helotiales</taxon>
        <taxon>Pezizellaceae</taxon>
        <taxon>Calycina</taxon>
    </lineage>
</organism>
<dbReference type="Proteomes" id="UP000887226">
    <property type="component" value="Unassembled WGS sequence"/>
</dbReference>
<proteinExistence type="inferred from homology"/>
<comment type="similarity">
    <text evidence="1">Belongs to the NmrA-type oxidoreductase family. Isoflavone reductase subfamily.</text>
</comment>
<protein>
    <recommendedName>
        <fullName evidence="4">NmrA-like domain-containing protein</fullName>
    </recommendedName>
</protein>
<dbReference type="GO" id="GO:0016491">
    <property type="term" value="F:oxidoreductase activity"/>
    <property type="evidence" value="ECO:0007669"/>
    <property type="project" value="UniProtKB-KW"/>
</dbReference>
<dbReference type="InterPro" id="IPR008030">
    <property type="entry name" value="NmrA-like"/>
</dbReference>
<gene>
    <name evidence="5" type="ORF">BJ878DRAFT_233823</name>
</gene>
<dbReference type="OrthoDB" id="419598at2759"/>
<comment type="caution">
    <text evidence="5">The sequence shown here is derived from an EMBL/GenBank/DDBJ whole genome shotgun (WGS) entry which is preliminary data.</text>
</comment>
<dbReference type="EMBL" id="MU254228">
    <property type="protein sequence ID" value="KAG9241337.1"/>
    <property type="molecule type" value="Genomic_DNA"/>
</dbReference>
<dbReference type="Pfam" id="PF05368">
    <property type="entry name" value="NmrA"/>
    <property type="match status" value="1"/>
</dbReference>
<sequence>MCNNKEVIIIAGVGNLGKYLVEELAADKGYDVVVLSRKKSQWLAERQVDVQITDYTEESILAILDSTNCKALVSFLNPPGNLYLNIHKSLLNACVRSRTCKHFIPSEWIGNSEDYPLLPRFYGETREPFRKLLRDSSIQWTLFNGGWLMDYFLPQEKTHMPPIPAEFPVDPNNSRACIRGTGDELQSWTSARDIARAVVVLLGVHEWDTVTYVAGEWSTFNEAVKRIELFQGQPLETTYKSKDKILEFINNNDQLELSHDMEIALVEEWMISGAAACPREKTLLQKEKYFKSVKFFSLQEMLQHAEKVDFV</sequence>
<dbReference type="InterPro" id="IPR036291">
    <property type="entry name" value="NAD(P)-bd_dom_sf"/>
</dbReference>
<keyword evidence="3" id="KW-0560">Oxidoreductase</keyword>